<protein>
    <recommendedName>
        <fullName evidence="3">Retrovirus-related Pol polyprotein from transposon TNT 1-94</fullName>
    </recommendedName>
</protein>
<organism evidence="2">
    <name type="scientific">Tanacetum cinerariifolium</name>
    <name type="common">Dalmatian daisy</name>
    <name type="synonym">Chrysanthemum cinerariifolium</name>
    <dbReference type="NCBI Taxonomy" id="118510"/>
    <lineage>
        <taxon>Eukaryota</taxon>
        <taxon>Viridiplantae</taxon>
        <taxon>Streptophyta</taxon>
        <taxon>Embryophyta</taxon>
        <taxon>Tracheophyta</taxon>
        <taxon>Spermatophyta</taxon>
        <taxon>Magnoliopsida</taxon>
        <taxon>eudicotyledons</taxon>
        <taxon>Gunneridae</taxon>
        <taxon>Pentapetalae</taxon>
        <taxon>asterids</taxon>
        <taxon>campanulids</taxon>
        <taxon>Asterales</taxon>
        <taxon>Asteraceae</taxon>
        <taxon>Asteroideae</taxon>
        <taxon>Anthemideae</taxon>
        <taxon>Anthemidinae</taxon>
        <taxon>Tanacetum</taxon>
    </lineage>
</organism>
<sequence>MKILAEFMIIAVADKRPLMLEKYLYDAWKSRMELYIENRENGRMILNSVQNGPLVWPTVVKEDGTTRTKRYKELSVVVKLQVGCDLKSTNIILQGLPPDVPPFKMAGLLCNKFKEGKDKVMLVLDIMTEDFDAYDSDCDDVFNAKAVLMANLSSYGSDVILKPQVFNDGTHKQALGYQNLFYLKKTQRIKPTLYDGSFISSQHASSPVIDDEETLILEEVSQSKMLEKQSDPMSKENKVNTTPINYVELNRLSEDFGKRFTPQQELPDEHAFWLQTLCPNTDQSASLPVKTKVPKELPKVILVNTSLKKLRHHLGQFDTMVKKRITPDAITEGEWGFEHTKTIFLEEIIPFLKTLKDIFNVLDKDLLNEDSLSDNKNALEIPKYFKTNDLKAQLQAKDTTIYLSGQIQETVFVTTSLQSELRRLNNKHVLDNATTITNATTIALGMFKLDISHILKNNKDAHEDYLKKTIENTDTKRGLVKHSRKQNPSEPFLDSACKFTKHVQELLVFVSQTCPSFTKPRLKSSTSASRSQPTGNERNDRISQKPSSNMKNNVEVQRRRVNLSSNKNIRVKDLICDANVKPTMLNVNSKLIRVKCKQCMFDANHDVCSLKFVNDVNVRSKSKSDKKNQQHSIWKPTGKVFTEVGYKWKPIGRLFNIVDFPSSSFPINDRLSTLFSGIWTPDAQKYDMEPLSAHELR</sequence>
<dbReference type="AlphaFoldDB" id="A0A699GJ48"/>
<evidence type="ECO:0000313" key="2">
    <source>
        <dbReference type="EMBL" id="GEU29477.1"/>
    </source>
</evidence>
<name>A0A699GJ48_TANCI</name>
<proteinExistence type="predicted"/>
<accession>A0A699GJ48</accession>
<dbReference type="EMBL" id="BKCJ010000072">
    <property type="protein sequence ID" value="GEU29477.1"/>
    <property type="molecule type" value="Genomic_DNA"/>
</dbReference>
<comment type="caution">
    <text evidence="2">The sequence shown here is derived from an EMBL/GenBank/DDBJ whole genome shotgun (WGS) entry which is preliminary data.</text>
</comment>
<feature type="compositionally biased region" description="Polar residues" evidence="1">
    <location>
        <begin position="523"/>
        <end position="536"/>
    </location>
</feature>
<feature type="region of interest" description="Disordered" evidence="1">
    <location>
        <begin position="518"/>
        <end position="558"/>
    </location>
</feature>
<evidence type="ECO:0000256" key="1">
    <source>
        <dbReference type="SAM" id="MobiDB-lite"/>
    </source>
</evidence>
<gene>
    <name evidence="2" type="ORF">Tci_001455</name>
</gene>
<evidence type="ECO:0008006" key="3">
    <source>
        <dbReference type="Google" id="ProtNLM"/>
    </source>
</evidence>
<feature type="compositionally biased region" description="Polar residues" evidence="1">
    <location>
        <begin position="544"/>
        <end position="555"/>
    </location>
</feature>
<reference evidence="2" key="1">
    <citation type="journal article" date="2019" name="Sci. Rep.">
        <title>Draft genome of Tanacetum cinerariifolium, the natural source of mosquito coil.</title>
        <authorList>
            <person name="Yamashiro T."/>
            <person name="Shiraishi A."/>
            <person name="Satake H."/>
            <person name="Nakayama K."/>
        </authorList>
    </citation>
    <scope>NUCLEOTIDE SEQUENCE</scope>
</reference>